<sequence>MKEYGLVLAGGGAKGGYEIGVWKALRELNISIKAVAGTSVGALNGAIIAQDDFDTAYKLWTSISIENVIKLEKEVAVVNENRKKSMGLLTAIKNAITAGGLDITPLKEMLLEIIDEDRIRNSPVDLGIVTFSLSDFKPLKLFKKDIPEGKLVDYLLASACFPAFKPHEIDNKRFIDGGVYDNVPISLMLEKGIKDIISVDISGPGISRKVDKKGLNLIEIKASEDLGGTLDFNGERSKANIELGYYDTLKAFGKLKGSRYFIFPNEDFNEAKELYIKNLGIEDFKKMFAFLGMDLGGKSSVNNKFILDRIMRTIRQYADNRLTGDTVFPAMAEITAEQLGIERKRVYTLSELIDEIMKEYENIKNSRDFKEYMQGLTRLMISRNQLEFDRELKKTLIEGKFIISYEPYLNETDEKLKRFRRFIAVAFPKISIANMFLSLVLSKKN</sequence>
<name>A0A4R7KSK6_9CLOT</name>
<evidence type="ECO:0000256" key="4">
    <source>
        <dbReference type="PROSITE-ProRule" id="PRU01161"/>
    </source>
</evidence>
<dbReference type="PANTHER" id="PTHR14226">
    <property type="entry name" value="NEUROPATHY TARGET ESTERASE/SWISS CHEESE D.MELANOGASTER"/>
    <property type="match status" value="1"/>
</dbReference>
<dbReference type="PROSITE" id="PS51635">
    <property type="entry name" value="PNPLA"/>
    <property type="match status" value="1"/>
</dbReference>
<feature type="short sequence motif" description="GXGXXG" evidence="4">
    <location>
        <begin position="10"/>
        <end position="15"/>
    </location>
</feature>
<feature type="short sequence motif" description="GXSXG" evidence="4">
    <location>
        <begin position="37"/>
        <end position="41"/>
    </location>
</feature>
<dbReference type="GO" id="GO:0016042">
    <property type="term" value="P:lipid catabolic process"/>
    <property type="evidence" value="ECO:0007669"/>
    <property type="project" value="UniProtKB-UniRule"/>
</dbReference>
<dbReference type="Pfam" id="PF01734">
    <property type="entry name" value="Patatin"/>
    <property type="match status" value="1"/>
</dbReference>
<dbReference type="Proteomes" id="UP000295325">
    <property type="component" value="Unassembled WGS sequence"/>
</dbReference>
<keyword evidence="7" id="KW-1185">Reference proteome</keyword>
<keyword evidence="3 4" id="KW-0443">Lipid metabolism</keyword>
<feature type="active site" description="Proton acceptor" evidence="4">
    <location>
        <position position="176"/>
    </location>
</feature>
<keyword evidence="2 4" id="KW-0442">Lipid degradation</keyword>
<gene>
    <name evidence="6" type="ORF">EDD71_11134</name>
</gene>
<evidence type="ECO:0000313" key="7">
    <source>
        <dbReference type="Proteomes" id="UP000295325"/>
    </source>
</evidence>
<dbReference type="RefSeq" id="WP_133628201.1">
    <property type="nucleotide sequence ID" value="NZ_SOAZ01000011.1"/>
</dbReference>
<reference evidence="6 7" key="1">
    <citation type="submission" date="2019-03" db="EMBL/GenBank/DDBJ databases">
        <title>Genomic Encyclopedia of Type Strains, Phase IV (KMG-IV): sequencing the most valuable type-strain genomes for metagenomic binning, comparative biology and taxonomic classification.</title>
        <authorList>
            <person name="Goeker M."/>
        </authorList>
    </citation>
    <scope>NUCLEOTIDE SEQUENCE [LARGE SCALE GENOMIC DNA]</scope>
    <source>
        <strain evidence="6 7">DSM 24455</strain>
    </source>
</reference>
<feature type="domain" description="PNPLA" evidence="5">
    <location>
        <begin position="6"/>
        <end position="189"/>
    </location>
</feature>
<organism evidence="6 7">
    <name type="scientific">Fonticella tunisiensis</name>
    <dbReference type="NCBI Taxonomy" id="1096341"/>
    <lineage>
        <taxon>Bacteria</taxon>
        <taxon>Bacillati</taxon>
        <taxon>Bacillota</taxon>
        <taxon>Clostridia</taxon>
        <taxon>Eubacteriales</taxon>
        <taxon>Clostridiaceae</taxon>
        <taxon>Fonticella</taxon>
    </lineage>
</organism>
<evidence type="ECO:0000313" key="6">
    <source>
        <dbReference type="EMBL" id="TDT58399.1"/>
    </source>
</evidence>
<comment type="caution">
    <text evidence="6">The sequence shown here is derived from an EMBL/GenBank/DDBJ whole genome shotgun (WGS) entry which is preliminary data.</text>
</comment>
<dbReference type="CDD" id="cd07209">
    <property type="entry name" value="Pat_hypo_Ecoli_Z1214_like"/>
    <property type="match status" value="1"/>
</dbReference>
<evidence type="ECO:0000259" key="5">
    <source>
        <dbReference type="PROSITE" id="PS51635"/>
    </source>
</evidence>
<feature type="active site" description="Nucleophile" evidence="4">
    <location>
        <position position="39"/>
    </location>
</feature>
<dbReference type="InterPro" id="IPR050301">
    <property type="entry name" value="NTE"/>
</dbReference>
<accession>A0A4R7KSK6</accession>
<protein>
    <submittedName>
        <fullName evidence="6">NTE family protein</fullName>
    </submittedName>
</protein>
<dbReference type="AlphaFoldDB" id="A0A4R7KSK6"/>
<dbReference type="PANTHER" id="PTHR14226:SF29">
    <property type="entry name" value="NEUROPATHY TARGET ESTERASE SWS"/>
    <property type="match status" value="1"/>
</dbReference>
<dbReference type="InterPro" id="IPR002641">
    <property type="entry name" value="PNPLA_dom"/>
</dbReference>
<evidence type="ECO:0000256" key="1">
    <source>
        <dbReference type="ARBA" id="ARBA00022801"/>
    </source>
</evidence>
<keyword evidence="1 4" id="KW-0378">Hydrolase</keyword>
<dbReference type="OrthoDB" id="9770965at2"/>
<proteinExistence type="predicted"/>
<evidence type="ECO:0000256" key="3">
    <source>
        <dbReference type="ARBA" id="ARBA00023098"/>
    </source>
</evidence>
<evidence type="ECO:0000256" key="2">
    <source>
        <dbReference type="ARBA" id="ARBA00022963"/>
    </source>
</evidence>
<dbReference type="GO" id="GO:0016787">
    <property type="term" value="F:hydrolase activity"/>
    <property type="evidence" value="ECO:0007669"/>
    <property type="project" value="UniProtKB-UniRule"/>
</dbReference>
<feature type="short sequence motif" description="DGA/G" evidence="4">
    <location>
        <begin position="176"/>
        <end position="178"/>
    </location>
</feature>
<dbReference type="InterPro" id="IPR016035">
    <property type="entry name" value="Acyl_Trfase/lysoPLipase"/>
</dbReference>
<dbReference type="EMBL" id="SOAZ01000011">
    <property type="protein sequence ID" value="TDT58399.1"/>
    <property type="molecule type" value="Genomic_DNA"/>
</dbReference>
<dbReference type="Gene3D" id="3.40.1090.10">
    <property type="entry name" value="Cytosolic phospholipase A2 catalytic domain"/>
    <property type="match status" value="2"/>
</dbReference>
<dbReference type="SUPFAM" id="SSF52151">
    <property type="entry name" value="FabD/lysophospholipase-like"/>
    <property type="match status" value="1"/>
</dbReference>